<evidence type="ECO:0000259" key="5">
    <source>
        <dbReference type="PROSITE" id="PS50090"/>
    </source>
</evidence>
<name>A0A9P4HXK6_9PEZI</name>
<feature type="compositionally biased region" description="Basic and acidic residues" evidence="4">
    <location>
        <begin position="37"/>
        <end position="53"/>
    </location>
</feature>
<dbReference type="InterPro" id="IPR001005">
    <property type="entry name" value="SANT/Myb"/>
</dbReference>
<feature type="compositionally biased region" description="Basic residues" evidence="4">
    <location>
        <begin position="233"/>
        <end position="244"/>
    </location>
</feature>
<feature type="compositionally biased region" description="Low complexity" evidence="4">
    <location>
        <begin position="575"/>
        <end position="587"/>
    </location>
</feature>
<sequence length="852" mass="95663">MPAASSTTSRRVRHDTSAMGNASSQPAVGTPDSGGESGRDGDLMAGEGVHEDDIAASSQIIQESRQERTGSSQPASGEKREKREKKRKKDKKRKSNGDDEVEVEEERKRKKKERKERKRKEIAGEDMDVDVVEETQRSEDGPPEDHVDEGTLTQQSQSKKRKRKSKDAAPVVEATPIPEEGMEDIMRSPDSPNTPPVIQETPQPEEYRTATSSWPDQSSAVPDSQTGSGKTGSSKKLKKIKKPRPTIEQEVFGGYGVPDSLTDPALLNLPNPSQPQGMVSPTTELEAYGGMVEPPVSAKSQKRKRRAEIDETQQAHEGAPQAKAKKRKSKKQKDDGQPESEHTASATQDQEKATSQAIESERPVTDTNNFRTIGAFTQPEIDRLGRAIEQFRDYNNLSQAQVNDMIQDTETKDVKTAELWADILASLPNRVRQSVYRFCRRRWHNYEKRGKWDPDEDEALKAAYHQMPDKWKDIGRMIGRMPDDARDRWRNYLKCGDNMRKDVWSDAEIHSLLVTVSGNLLDLTSRLPSADAQYWRDTLGLDPAVAGQKTWTNAEIREFMQQVPECLDALRDAKQTPNPSTQSSQQPSEHESIGDQIDWNVVSTKMGNRRSRLQCLMKWKALSKRFGKPEKAKEAKFDSWRFKSGNAAYDKMLPGDKYEIVRQIREMGVLEEERISWRAVCKRWPDEMWQPHHRKVALMRMKKLVEPQGGAQMSFPELLDALARHFESRYPDELGKRLVRERKDKKGKPKRKEAESNKLSKETVDEDDDGDVVMGGAEDGQVDAQAQAQAQAAAQAAAAAMAEAGELKVEDDGEVDDEGVGGVRQSVEVDSLLGARESGDDDDDDEESEDSE</sequence>
<comment type="caution">
    <text evidence="7">The sequence shown here is derived from an EMBL/GenBank/DDBJ whole genome shotgun (WGS) entry which is preliminary data.</text>
</comment>
<feature type="compositionally biased region" description="Basic residues" evidence="4">
    <location>
        <begin position="82"/>
        <end position="94"/>
    </location>
</feature>
<evidence type="ECO:0000259" key="6">
    <source>
        <dbReference type="PROSITE" id="PS51294"/>
    </source>
</evidence>
<evidence type="ECO:0000256" key="3">
    <source>
        <dbReference type="ARBA" id="ARBA00023242"/>
    </source>
</evidence>
<dbReference type="InterPro" id="IPR051651">
    <property type="entry name" value="DMTF1_DNA-bind_reg"/>
</dbReference>
<proteinExistence type="predicted"/>
<feature type="domain" description="Myb-like" evidence="5">
    <location>
        <begin position="444"/>
        <end position="493"/>
    </location>
</feature>
<feature type="compositionally biased region" description="Polar residues" evidence="4">
    <location>
        <begin position="56"/>
        <end position="75"/>
    </location>
</feature>
<dbReference type="InterPro" id="IPR009057">
    <property type="entry name" value="Homeodomain-like_sf"/>
</dbReference>
<accession>A0A9P4HXK6</accession>
<feature type="region of interest" description="Disordered" evidence="4">
    <location>
        <begin position="737"/>
        <end position="852"/>
    </location>
</feature>
<dbReference type="OrthoDB" id="39591at2759"/>
<feature type="region of interest" description="Disordered" evidence="4">
    <location>
        <begin position="573"/>
        <end position="596"/>
    </location>
</feature>
<feature type="compositionally biased region" description="Basic and acidic residues" evidence="4">
    <location>
        <begin position="332"/>
        <end position="342"/>
    </location>
</feature>
<feature type="compositionally biased region" description="Acidic residues" evidence="4">
    <location>
        <begin position="124"/>
        <end position="133"/>
    </location>
</feature>
<dbReference type="PANTHER" id="PTHR46380:SF2">
    <property type="entry name" value="CYCLIN-D-BINDING MYB-LIKE TRANSCRIPTION FACTOR 1"/>
    <property type="match status" value="1"/>
</dbReference>
<dbReference type="PANTHER" id="PTHR46380">
    <property type="entry name" value="CYCLIN-D-BINDING MYB-LIKE TRANSCRIPTION FACTOR 1"/>
    <property type="match status" value="1"/>
</dbReference>
<feature type="compositionally biased region" description="Polar residues" evidence="4">
    <location>
        <begin position="18"/>
        <end position="27"/>
    </location>
</feature>
<feature type="compositionally biased region" description="Basic and acidic residues" evidence="4">
    <location>
        <begin position="134"/>
        <end position="149"/>
    </location>
</feature>
<evidence type="ECO:0000313" key="7">
    <source>
        <dbReference type="EMBL" id="KAF2088608.1"/>
    </source>
</evidence>
<dbReference type="Pfam" id="PF13921">
    <property type="entry name" value="Myb_DNA-bind_6"/>
    <property type="match status" value="1"/>
</dbReference>
<comment type="subcellular location">
    <subcellularLocation>
        <location evidence="1">Nucleus</location>
    </subcellularLocation>
</comment>
<keyword evidence="2" id="KW-0238">DNA-binding</keyword>
<reference evidence="7" key="1">
    <citation type="journal article" date="2020" name="Stud. Mycol.">
        <title>101 Dothideomycetes genomes: a test case for predicting lifestyles and emergence of pathogens.</title>
        <authorList>
            <person name="Haridas S."/>
            <person name="Albert R."/>
            <person name="Binder M."/>
            <person name="Bloem J."/>
            <person name="Labutti K."/>
            <person name="Salamov A."/>
            <person name="Andreopoulos B."/>
            <person name="Baker S."/>
            <person name="Barry K."/>
            <person name="Bills G."/>
            <person name="Bluhm B."/>
            <person name="Cannon C."/>
            <person name="Castanera R."/>
            <person name="Culley D."/>
            <person name="Daum C."/>
            <person name="Ezra D."/>
            <person name="Gonzalez J."/>
            <person name="Henrissat B."/>
            <person name="Kuo A."/>
            <person name="Liang C."/>
            <person name="Lipzen A."/>
            <person name="Lutzoni F."/>
            <person name="Magnuson J."/>
            <person name="Mondo S."/>
            <person name="Nolan M."/>
            <person name="Ohm R."/>
            <person name="Pangilinan J."/>
            <person name="Park H.-J."/>
            <person name="Ramirez L."/>
            <person name="Alfaro M."/>
            <person name="Sun H."/>
            <person name="Tritt A."/>
            <person name="Yoshinaga Y."/>
            <person name="Zwiers L.-H."/>
            <person name="Turgeon B."/>
            <person name="Goodwin S."/>
            <person name="Spatafora J."/>
            <person name="Crous P."/>
            <person name="Grigoriev I."/>
        </authorList>
    </citation>
    <scope>NUCLEOTIDE SEQUENCE</scope>
    <source>
        <strain evidence="7">CBS 121410</strain>
    </source>
</reference>
<protein>
    <recommendedName>
        <fullName evidence="9">DNA-binding protein REB1</fullName>
    </recommendedName>
</protein>
<dbReference type="CDD" id="cd00167">
    <property type="entry name" value="SANT"/>
    <property type="match status" value="1"/>
</dbReference>
<feature type="compositionally biased region" description="Polar residues" evidence="4">
    <location>
        <begin position="343"/>
        <end position="358"/>
    </location>
</feature>
<dbReference type="GO" id="GO:0003700">
    <property type="term" value="F:DNA-binding transcription factor activity"/>
    <property type="evidence" value="ECO:0007669"/>
    <property type="project" value="TreeGrafter"/>
</dbReference>
<dbReference type="Proteomes" id="UP000799776">
    <property type="component" value="Unassembled WGS sequence"/>
</dbReference>
<feature type="compositionally biased region" description="Basic residues" evidence="4">
    <location>
        <begin position="108"/>
        <end position="120"/>
    </location>
</feature>
<evidence type="ECO:0000313" key="8">
    <source>
        <dbReference type="Proteomes" id="UP000799776"/>
    </source>
</evidence>
<feature type="region of interest" description="Disordered" evidence="4">
    <location>
        <begin position="1"/>
        <end position="369"/>
    </location>
</feature>
<evidence type="ECO:0000256" key="1">
    <source>
        <dbReference type="ARBA" id="ARBA00004123"/>
    </source>
</evidence>
<dbReference type="PROSITE" id="PS51294">
    <property type="entry name" value="HTH_MYB"/>
    <property type="match status" value="1"/>
</dbReference>
<dbReference type="PROSITE" id="PS50090">
    <property type="entry name" value="MYB_LIKE"/>
    <property type="match status" value="1"/>
</dbReference>
<dbReference type="AlphaFoldDB" id="A0A9P4HXK6"/>
<evidence type="ECO:0000256" key="4">
    <source>
        <dbReference type="SAM" id="MobiDB-lite"/>
    </source>
</evidence>
<feature type="compositionally biased region" description="Low complexity" evidence="4">
    <location>
        <begin position="784"/>
        <end position="804"/>
    </location>
</feature>
<dbReference type="EMBL" id="ML978716">
    <property type="protein sequence ID" value="KAF2088608.1"/>
    <property type="molecule type" value="Genomic_DNA"/>
</dbReference>
<dbReference type="Gene3D" id="1.10.10.60">
    <property type="entry name" value="Homeodomain-like"/>
    <property type="match status" value="1"/>
</dbReference>
<feature type="compositionally biased region" description="Polar residues" evidence="4">
    <location>
        <begin position="209"/>
        <end position="226"/>
    </location>
</feature>
<organism evidence="7 8">
    <name type="scientific">Saccharata proteae CBS 121410</name>
    <dbReference type="NCBI Taxonomy" id="1314787"/>
    <lineage>
        <taxon>Eukaryota</taxon>
        <taxon>Fungi</taxon>
        <taxon>Dikarya</taxon>
        <taxon>Ascomycota</taxon>
        <taxon>Pezizomycotina</taxon>
        <taxon>Dothideomycetes</taxon>
        <taxon>Dothideomycetes incertae sedis</taxon>
        <taxon>Botryosphaeriales</taxon>
        <taxon>Saccharataceae</taxon>
        <taxon>Saccharata</taxon>
    </lineage>
</organism>
<dbReference type="GO" id="GO:0005634">
    <property type="term" value="C:nucleus"/>
    <property type="evidence" value="ECO:0007669"/>
    <property type="project" value="UniProtKB-SubCell"/>
</dbReference>
<dbReference type="SMART" id="SM00717">
    <property type="entry name" value="SANT"/>
    <property type="match status" value="3"/>
</dbReference>
<dbReference type="InterPro" id="IPR017930">
    <property type="entry name" value="Myb_dom"/>
</dbReference>
<evidence type="ECO:0008006" key="9">
    <source>
        <dbReference type="Google" id="ProtNLM"/>
    </source>
</evidence>
<keyword evidence="3" id="KW-0539">Nucleus</keyword>
<keyword evidence="8" id="KW-1185">Reference proteome</keyword>
<feature type="domain" description="HTH myb-type" evidence="6">
    <location>
        <begin position="448"/>
        <end position="497"/>
    </location>
</feature>
<dbReference type="GO" id="GO:0000976">
    <property type="term" value="F:transcription cis-regulatory region binding"/>
    <property type="evidence" value="ECO:0007669"/>
    <property type="project" value="TreeGrafter"/>
</dbReference>
<gene>
    <name evidence="7" type="ORF">K490DRAFT_56005</name>
</gene>
<dbReference type="SUPFAM" id="SSF46689">
    <property type="entry name" value="Homeodomain-like"/>
    <property type="match status" value="1"/>
</dbReference>
<feature type="compositionally biased region" description="Polar residues" evidence="4">
    <location>
        <begin position="270"/>
        <end position="283"/>
    </location>
</feature>
<feature type="compositionally biased region" description="Acidic residues" evidence="4">
    <location>
        <begin position="839"/>
        <end position="852"/>
    </location>
</feature>
<evidence type="ECO:0000256" key="2">
    <source>
        <dbReference type="ARBA" id="ARBA00023125"/>
    </source>
</evidence>
<feature type="compositionally biased region" description="Basic and acidic residues" evidence="4">
    <location>
        <begin position="752"/>
        <end position="763"/>
    </location>
</feature>